<comment type="caution">
    <text evidence="4">The sequence shown here is derived from an EMBL/GenBank/DDBJ whole genome shotgun (WGS) entry which is preliminary data.</text>
</comment>
<dbReference type="PROSITE" id="PS50011">
    <property type="entry name" value="PROTEIN_KINASE_DOM"/>
    <property type="match status" value="1"/>
</dbReference>
<dbReference type="AlphaFoldDB" id="A0A2I1HGD8"/>
<feature type="domain" description="Protein kinase" evidence="3">
    <location>
        <begin position="29"/>
        <end position="213"/>
    </location>
</feature>
<dbReference type="GO" id="GO:0005524">
    <property type="term" value="F:ATP binding"/>
    <property type="evidence" value="ECO:0007669"/>
    <property type="project" value="UniProtKB-KW"/>
</dbReference>
<keyword evidence="4" id="KW-0418">Kinase</keyword>
<keyword evidence="1" id="KW-0547">Nucleotide-binding</keyword>
<proteinExistence type="predicted"/>
<dbReference type="Proteomes" id="UP000234323">
    <property type="component" value="Unassembled WGS sequence"/>
</dbReference>
<evidence type="ECO:0000259" key="3">
    <source>
        <dbReference type="PROSITE" id="PS50011"/>
    </source>
</evidence>
<dbReference type="InterPro" id="IPR000719">
    <property type="entry name" value="Prot_kinase_dom"/>
</dbReference>
<keyword evidence="2" id="KW-0067">ATP-binding</keyword>
<evidence type="ECO:0000256" key="1">
    <source>
        <dbReference type="ARBA" id="ARBA00022741"/>
    </source>
</evidence>
<dbReference type="InterPro" id="IPR011009">
    <property type="entry name" value="Kinase-like_dom_sf"/>
</dbReference>
<dbReference type="CDD" id="cd00180">
    <property type="entry name" value="PKc"/>
    <property type="match status" value="1"/>
</dbReference>
<dbReference type="GO" id="GO:0004713">
    <property type="term" value="F:protein tyrosine kinase activity"/>
    <property type="evidence" value="ECO:0007669"/>
    <property type="project" value="InterPro"/>
</dbReference>
<dbReference type="PANTHER" id="PTHR27001:SF931">
    <property type="entry name" value="OS11G0664100 PROTEIN"/>
    <property type="match status" value="1"/>
</dbReference>
<dbReference type="VEuPathDB" id="FungiDB:FUN_023681"/>
<organism evidence="4 5">
    <name type="scientific">Rhizophagus irregularis</name>
    <dbReference type="NCBI Taxonomy" id="588596"/>
    <lineage>
        <taxon>Eukaryota</taxon>
        <taxon>Fungi</taxon>
        <taxon>Fungi incertae sedis</taxon>
        <taxon>Mucoromycota</taxon>
        <taxon>Glomeromycotina</taxon>
        <taxon>Glomeromycetes</taxon>
        <taxon>Glomerales</taxon>
        <taxon>Glomeraceae</taxon>
        <taxon>Rhizophagus</taxon>
    </lineage>
</organism>
<sequence>MKFLKEWVDEKIIIGEDVDFSDFNEFSNLENIDKIIHGTPEPLKKANWESRKIIIVLKNLNNSKISESKFKEFVAKLKALRKIDHSNINHFFGLTRDSNGNYLSVLQYANEGNLRDYLKTKLSALRWNDKLQIALGITHGLMYLHSEKIVHGNLHTCNVLVNNGTVMITDLRILKQAAEVASEKIVYVEPQYLRNPSYELDMQSDIYSLGVLL</sequence>
<dbReference type="GO" id="GO:0005886">
    <property type="term" value="C:plasma membrane"/>
    <property type="evidence" value="ECO:0007669"/>
    <property type="project" value="TreeGrafter"/>
</dbReference>
<dbReference type="InterPro" id="IPR020635">
    <property type="entry name" value="Tyr_kinase_cat_dom"/>
</dbReference>
<evidence type="ECO:0000313" key="5">
    <source>
        <dbReference type="Proteomes" id="UP000234323"/>
    </source>
</evidence>
<dbReference type="InterPro" id="IPR001245">
    <property type="entry name" value="Ser-Thr/Tyr_kinase_cat_dom"/>
</dbReference>
<dbReference type="SUPFAM" id="SSF56112">
    <property type="entry name" value="Protein kinase-like (PK-like)"/>
    <property type="match status" value="1"/>
</dbReference>
<accession>A0A2I1HGD8</accession>
<dbReference type="SMART" id="SM00219">
    <property type="entry name" value="TyrKc"/>
    <property type="match status" value="1"/>
</dbReference>
<reference evidence="4 5" key="1">
    <citation type="submission" date="2015-10" db="EMBL/GenBank/DDBJ databases">
        <title>Genome analyses suggest a sexual origin of heterokaryosis in a supposedly ancient asexual fungus.</title>
        <authorList>
            <person name="Ropars J."/>
            <person name="Sedzielewska K."/>
            <person name="Noel J."/>
            <person name="Charron P."/>
            <person name="Farinelli L."/>
            <person name="Marton T."/>
            <person name="Kruger M."/>
            <person name="Pelin A."/>
            <person name="Brachmann A."/>
            <person name="Corradi N."/>
        </authorList>
    </citation>
    <scope>NUCLEOTIDE SEQUENCE [LARGE SCALE GENOMIC DNA]</scope>
    <source>
        <strain evidence="4 5">A4</strain>
    </source>
</reference>
<name>A0A2I1HGD8_9GLOM</name>
<keyword evidence="4" id="KW-0808">Transferase</keyword>
<gene>
    <name evidence="4" type="ORF">RhiirA4_511247</name>
</gene>
<keyword evidence="5" id="KW-1185">Reference proteome</keyword>
<dbReference type="PANTHER" id="PTHR27001">
    <property type="entry name" value="OS01G0253100 PROTEIN"/>
    <property type="match status" value="1"/>
</dbReference>
<dbReference type="Pfam" id="PF07714">
    <property type="entry name" value="PK_Tyr_Ser-Thr"/>
    <property type="match status" value="1"/>
</dbReference>
<evidence type="ECO:0000313" key="4">
    <source>
        <dbReference type="EMBL" id="PKY57939.1"/>
    </source>
</evidence>
<dbReference type="Gene3D" id="1.10.510.10">
    <property type="entry name" value="Transferase(Phosphotransferase) domain 1"/>
    <property type="match status" value="1"/>
</dbReference>
<dbReference type="EMBL" id="LLXI01002769">
    <property type="protein sequence ID" value="PKY57939.1"/>
    <property type="molecule type" value="Genomic_DNA"/>
</dbReference>
<protein>
    <submittedName>
        <fullName evidence="4">Kinase-like protein</fullName>
    </submittedName>
</protein>
<dbReference type="PRINTS" id="PR00109">
    <property type="entry name" value="TYRKINASE"/>
</dbReference>
<dbReference type="VEuPathDB" id="FungiDB:RhiirFUN_016932"/>
<evidence type="ECO:0000256" key="2">
    <source>
        <dbReference type="ARBA" id="ARBA00022840"/>
    </source>
</evidence>